<feature type="signal peptide" evidence="2">
    <location>
        <begin position="1"/>
        <end position="19"/>
    </location>
</feature>
<dbReference type="InParanoid" id="A7TI87"/>
<sequence length="307" mass="35598">MLLFSIIRLILLTFALCQATEIPEIRLRAVDTVTSRVESLNISWFQKTFVKLFAIASVKDEGNSTNLLETYQSMKDTLFKMVLLSGKTHTKKVIVDLVDTANEVHDKAIDVMSSLHSDPNLSSIEMSLLARPISSYTRRFIEFQHWQLVKMYQNLLHDPNTPINWWYVSQLFAVVERSLYANEVSVEMFHSNSYRVVSEILRIAKYLLNTGNSFEQYKVPDETSVKFEIMEDPKKKPNQDQYLLYIRKMMFFMSQGIAIVFFCVAANSIPCIFAFGSLISMSFVIWIFVMIQYMAEFNNRVPTPRPI</sequence>
<dbReference type="PhylomeDB" id="A7TI87"/>
<evidence type="ECO:0000313" key="3">
    <source>
        <dbReference type="EMBL" id="EDO18094.1"/>
    </source>
</evidence>
<dbReference type="EMBL" id="DS480394">
    <property type="protein sequence ID" value="EDO18094.1"/>
    <property type="molecule type" value="Genomic_DNA"/>
</dbReference>
<dbReference type="KEGG" id="vpo:Kpol_1045p81"/>
<accession>A7TI87</accession>
<dbReference type="Proteomes" id="UP000000267">
    <property type="component" value="Unassembled WGS sequence"/>
</dbReference>
<evidence type="ECO:0000256" key="1">
    <source>
        <dbReference type="SAM" id="Phobius"/>
    </source>
</evidence>
<reference evidence="3 4" key="1">
    <citation type="journal article" date="2007" name="Proc. Natl. Acad. Sci. U.S.A.">
        <title>Independent sorting-out of thousands of duplicated gene pairs in two yeast species descended from a whole-genome duplication.</title>
        <authorList>
            <person name="Scannell D.R."/>
            <person name="Frank A.C."/>
            <person name="Conant G.C."/>
            <person name="Byrne K.P."/>
            <person name="Woolfit M."/>
            <person name="Wolfe K.H."/>
        </authorList>
    </citation>
    <scope>NUCLEOTIDE SEQUENCE [LARGE SCALE GENOMIC DNA]</scope>
    <source>
        <strain evidence="4">ATCC 22028 / DSM 70294 / BCRC 21397 / CBS 2163 / NBRC 10782 / NRRL Y-8283 / UCD 57-17</strain>
    </source>
</reference>
<proteinExistence type="predicted"/>
<gene>
    <name evidence="3" type="ORF">Kpol_1045p81</name>
</gene>
<dbReference type="eggNOG" id="ENOG502T0XY">
    <property type="taxonomic scope" value="Eukaryota"/>
</dbReference>
<dbReference type="GeneID" id="5546363"/>
<keyword evidence="2" id="KW-0732">Signal</keyword>
<dbReference type="AlphaFoldDB" id="A7TI87"/>
<evidence type="ECO:0000256" key="2">
    <source>
        <dbReference type="SAM" id="SignalP"/>
    </source>
</evidence>
<organism evidence="4">
    <name type="scientific">Vanderwaltozyma polyspora (strain ATCC 22028 / DSM 70294 / BCRC 21397 / CBS 2163 / NBRC 10782 / NRRL Y-8283 / UCD 57-17)</name>
    <name type="common">Kluyveromyces polysporus</name>
    <dbReference type="NCBI Taxonomy" id="436907"/>
    <lineage>
        <taxon>Eukaryota</taxon>
        <taxon>Fungi</taxon>
        <taxon>Dikarya</taxon>
        <taxon>Ascomycota</taxon>
        <taxon>Saccharomycotina</taxon>
        <taxon>Saccharomycetes</taxon>
        <taxon>Saccharomycetales</taxon>
        <taxon>Saccharomycetaceae</taxon>
        <taxon>Vanderwaltozyma</taxon>
    </lineage>
</organism>
<feature type="chain" id="PRO_5002715099" evidence="2">
    <location>
        <begin position="20"/>
        <end position="307"/>
    </location>
</feature>
<keyword evidence="1" id="KW-0812">Transmembrane</keyword>
<name>A7TI87_VANPO</name>
<dbReference type="RefSeq" id="XP_001645952.1">
    <property type="nucleotide sequence ID" value="XM_001645902.1"/>
</dbReference>
<protein>
    <submittedName>
        <fullName evidence="3">Uncharacterized protein</fullName>
    </submittedName>
</protein>
<keyword evidence="1" id="KW-0472">Membrane</keyword>
<evidence type="ECO:0000313" key="4">
    <source>
        <dbReference type="Proteomes" id="UP000000267"/>
    </source>
</evidence>
<keyword evidence="1" id="KW-1133">Transmembrane helix</keyword>
<feature type="transmembrane region" description="Helical" evidence="1">
    <location>
        <begin position="242"/>
        <end position="265"/>
    </location>
</feature>
<feature type="transmembrane region" description="Helical" evidence="1">
    <location>
        <begin position="272"/>
        <end position="295"/>
    </location>
</feature>
<keyword evidence="4" id="KW-1185">Reference proteome</keyword>
<dbReference type="HOGENOM" id="CLU_906731_0_0_1"/>